<organism evidence="2 3">
    <name type="scientific">Microlunatus panaciterrae</name>
    <dbReference type="NCBI Taxonomy" id="400768"/>
    <lineage>
        <taxon>Bacteria</taxon>
        <taxon>Bacillati</taxon>
        <taxon>Actinomycetota</taxon>
        <taxon>Actinomycetes</taxon>
        <taxon>Propionibacteriales</taxon>
        <taxon>Propionibacteriaceae</taxon>
        <taxon>Microlunatus</taxon>
    </lineage>
</organism>
<evidence type="ECO:0000313" key="3">
    <source>
        <dbReference type="Proteomes" id="UP000704762"/>
    </source>
</evidence>
<evidence type="ECO:0000313" key="2">
    <source>
        <dbReference type="EMBL" id="MBM7799447.1"/>
    </source>
</evidence>
<keyword evidence="3" id="KW-1185">Reference proteome</keyword>
<dbReference type="RefSeq" id="WP_204918215.1">
    <property type="nucleotide sequence ID" value="NZ_BAAAQP010000003.1"/>
</dbReference>
<feature type="region of interest" description="Disordered" evidence="1">
    <location>
        <begin position="15"/>
        <end position="35"/>
    </location>
</feature>
<reference evidence="2 3" key="1">
    <citation type="submission" date="2021-01" db="EMBL/GenBank/DDBJ databases">
        <title>Sequencing the genomes of 1000 actinobacteria strains.</title>
        <authorList>
            <person name="Klenk H.-P."/>
        </authorList>
    </citation>
    <scope>NUCLEOTIDE SEQUENCE [LARGE SCALE GENOMIC DNA]</scope>
    <source>
        <strain evidence="2 3">DSM 18662</strain>
    </source>
</reference>
<sequence>MRTLTRFESELRQAHRPRSAAELRSAGVSRGSTRGRAWRSTSRGYFAPALDPVVGLTTTQRILDAYPLVTERGAIGGWAAAFIQGVDLLDGRDPWTMRPEPVQICLGADLGRQSTDKIRYSRDELPGDQVVERCGIRVTRPFRTALDGARLARDLVEAVVFLDAMSKAGTVELSDLARYIGTAARQRWITRARRAVVLADPNTLSTWESRLRLFYLLQAGLPKPLVNQPLFDLRGNLVGVPDLLDLEAGLVTEFDGQGHRLRDQHNRDNVREEKFEALGLVVTRADSLDLRRHRAELRQRLRAAHRRGLQRDRSRDRWTIRPPEWWDDPWDSLTAADKTALLG</sequence>
<comment type="caution">
    <text evidence="2">The sequence shown here is derived from an EMBL/GenBank/DDBJ whole genome shotgun (WGS) entry which is preliminary data.</text>
</comment>
<accession>A0ABS2RLT1</accession>
<proteinExistence type="predicted"/>
<gene>
    <name evidence="2" type="ORF">JOE57_002368</name>
</gene>
<name>A0ABS2RLT1_9ACTN</name>
<dbReference type="EMBL" id="JAFBCF010000001">
    <property type="protein sequence ID" value="MBM7799447.1"/>
    <property type="molecule type" value="Genomic_DNA"/>
</dbReference>
<evidence type="ECO:0000256" key="1">
    <source>
        <dbReference type="SAM" id="MobiDB-lite"/>
    </source>
</evidence>
<evidence type="ECO:0008006" key="4">
    <source>
        <dbReference type="Google" id="ProtNLM"/>
    </source>
</evidence>
<protein>
    <recommendedName>
        <fullName evidence="4">DUF559 domain-containing protein</fullName>
    </recommendedName>
</protein>
<dbReference type="Proteomes" id="UP000704762">
    <property type="component" value="Unassembled WGS sequence"/>
</dbReference>